<evidence type="ECO:0000313" key="1">
    <source>
        <dbReference type="EMBL" id="KKS39455.1"/>
    </source>
</evidence>
<gene>
    <name evidence="1" type="ORF">UV00_C0001G0023</name>
</gene>
<protein>
    <submittedName>
        <fullName evidence="1">Uncharacterized protein</fullName>
    </submittedName>
</protein>
<reference evidence="1 2" key="1">
    <citation type="journal article" date="2015" name="Nature">
        <title>rRNA introns, odd ribosomes, and small enigmatic genomes across a large radiation of phyla.</title>
        <authorList>
            <person name="Brown C.T."/>
            <person name="Hug L.A."/>
            <person name="Thomas B.C."/>
            <person name="Sharon I."/>
            <person name="Castelle C.J."/>
            <person name="Singh A."/>
            <person name="Wilkins M.J."/>
            <person name="Williams K.H."/>
            <person name="Banfield J.F."/>
        </authorList>
    </citation>
    <scope>NUCLEOTIDE SEQUENCE [LARGE SCALE GENOMIC DNA]</scope>
</reference>
<dbReference type="EMBL" id="LCCU01000001">
    <property type="protein sequence ID" value="KKS39455.1"/>
    <property type="molecule type" value="Genomic_DNA"/>
</dbReference>
<organism evidence="1 2">
    <name type="scientific">candidate division WWE3 bacterium GW2011_GWF1_42_14</name>
    <dbReference type="NCBI Taxonomy" id="1619138"/>
    <lineage>
        <taxon>Bacteria</taxon>
        <taxon>Katanobacteria</taxon>
    </lineage>
</organism>
<proteinExistence type="predicted"/>
<dbReference type="Proteomes" id="UP000033847">
    <property type="component" value="Unassembled WGS sequence"/>
</dbReference>
<comment type="caution">
    <text evidence="1">The sequence shown here is derived from an EMBL/GenBank/DDBJ whole genome shotgun (WGS) entry which is preliminary data.</text>
</comment>
<dbReference type="AlphaFoldDB" id="A0A0G0YS47"/>
<name>A0A0G0YS47_UNCKA</name>
<evidence type="ECO:0000313" key="2">
    <source>
        <dbReference type="Proteomes" id="UP000033847"/>
    </source>
</evidence>
<accession>A0A0G0YS47</accession>
<sequence>MSDTIIRLLKNGGFGYIRGEDLCKSDTCEYYVSRDNECFGKQSETHNIMVKRAGPILQVTDSGVEKAGCKSITREDLMTGDYISVEV</sequence>